<comment type="function">
    <text evidence="8">Serine hydrolase involved in the detoxification of formaldehyde.</text>
</comment>
<proteinExistence type="inferred from homology"/>
<feature type="active site" description="Charge relay system" evidence="7">
    <location>
        <position position="224"/>
    </location>
</feature>
<dbReference type="EC" id="3.1.2.12" evidence="2 6"/>
<feature type="active site" description="Charge relay system" evidence="7">
    <location>
        <position position="148"/>
    </location>
</feature>
<dbReference type="OrthoDB" id="9782200at2"/>
<reference evidence="9 10" key="1">
    <citation type="submission" date="2019-02" db="EMBL/GenBank/DDBJ databases">
        <title>Polymorphobacter sp. isolated from the lake at the Tibet of China.</title>
        <authorList>
            <person name="Li A."/>
        </authorList>
    </citation>
    <scope>NUCLEOTIDE SEQUENCE [LARGE SCALE GENOMIC DNA]</scope>
    <source>
        <strain evidence="9 10">DJ1R-1</strain>
    </source>
</reference>
<evidence type="ECO:0000256" key="8">
    <source>
        <dbReference type="RuleBase" id="RU363068"/>
    </source>
</evidence>
<keyword evidence="4 8" id="KW-0378">Hydrolase</keyword>
<sequence>MPYETLSTAHCFGGTQGFYRHESSSTGTPMRFAVFTPPQAATRPVPVLWCLAGLTCTEENFSTKAGAQRRAAELGLMLVMPDTSPRGDGVADDAAYDLGQGAGFYLDATQAPWAANFRMGSYIADELPRLIGAHFPADMHAQGITGHSMGGHGALTLALTHPGRYRSVSAFAPIVAPMQCPWGEKALTAYLGADRAAWRGVDACALIADGARLPDVLVDQGLADNFLAEQLKPELLEAACAKAGIALTLRRHAGYDHSYWFISSFIDDHLDWHAARLKRPAV</sequence>
<dbReference type="AlphaFoldDB" id="A0A4Y9EQ72"/>
<evidence type="ECO:0000256" key="7">
    <source>
        <dbReference type="PIRSR" id="PIRSR614186-1"/>
    </source>
</evidence>
<evidence type="ECO:0000256" key="6">
    <source>
        <dbReference type="NCBIfam" id="TIGR02821"/>
    </source>
</evidence>
<gene>
    <name evidence="9" type="primary">fghA</name>
    <name evidence="9" type="ORF">EUV02_00765</name>
</gene>
<dbReference type="GO" id="GO:0046294">
    <property type="term" value="P:formaldehyde catabolic process"/>
    <property type="evidence" value="ECO:0007669"/>
    <property type="project" value="InterPro"/>
</dbReference>
<evidence type="ECO:0000256" key="5">
    <source>
        <dbReference type="ARBA" id="ARBA00047590"/>
    </source>
</evidence>
<protein>
    <recommendedName>
        <fullName evidence="2 6">S-formylglutathione hydrolase</fullName>
        <ecNumber evidence="2 6">3.1.2.12</ecNumber>
    </recommendedName>
</protein>
<keyword evidence="3 8" id="KW-0719">Serine esterase</keyword>
<accession>A0A4Y9EQ72</accession>
<evidence type="ECO:0000256" key="4">
    <source>
        <dbReference type="ARBA" id="ARBA00022801"/>
    </source>
</evidence>
<dbReference type="NCBIfam" id="TIGR02821">
    <property type="entry name" value="fghA_ester_D"/>
    <property type="match status" value="1"/>
</dbReference>
<dbReference type="FunFam" id="3.40.50.1820:FF:000002">
    <property type="entry name" value="S-formylglutathione hydrolase"/>
    <property type="match status" value="1"/>
</dbReference>
<comment type="catalytic activity">
    <reaction evidence="5 8">
        <text>S-formylglutathione + H2O = formate + glutathione + H(+)</text>
        <dbReference type="Rhea" id="RHEA:14961"/>
        <dbReference type="ChEBI" id="CHEBI:15377"/>
        <dbReference type="ChEBI" id="CHEBI:15378"/>
        <dbReference type="ChEBI" id="CHEBI:15740"/>
        <dbReference type="ChEBI" id="CHEBI:57688"/>
        <dbReference type="ChEBI" id="CHEBI:57925"/>
        <dbReference type="EC" id="3.1.2.12"/>
    </reaction>
</comment>
<comment type="caution">
    <text evidence="9">The sequence shown here is derived from an EMBL/GenBank/DDBJ whole genome shotgun (WGS) entry which is preliminary data.</text>
</comment>
<keyword evidence="10" id="KW-1185">Reference proteome</keyword>
<dbReference type="PANTHER" id="PTHR10061:SF0">
    <property type="entry name" value="S-FORMYLGLUTATHIONE HYDROLASE"/>
    <property type="match status" value="1"/>
</dbReference>
<dbReference type="GO" id="GO:0005829">
    <property type="term" value="C:cytosol"/>
    <property type="evidence" value="ECO:0007669"/>
    <property type="project" value="TreeGrafter"/>
</dbReference>
<dbReference type="Proteomes" id="UP000297737">
    <property type="component" value="Unassembled WGS sequence"/>
</dbReference>
<dbReference type="GO" id="GO:0052689">
    <property type="term" value="F:carboxylic ester hydrolase activity"/>
    <property type="evidence" value="ECO:0007669"/>
    <property type="project" value="UniProtKB-KW"/>
</dbReference>
<comment type="similarity">
    <text evidence="1 8">Belongs to the esterase D family.</text>
</comment>
<evidence type="ECO:0000313" key="10">
    <source>
        <dbReference type="Proteomes" id="UP000297737"/>
    </source>
</evidence>
<organism evidence="9 10">
    <name type="scientific">Glacieibacterium arshaanense</name>
    <dbReference type="NCBI Taxonomy" id="2511025"/>
    <lineage>
        <taxon>Bacteria</taxon>
        <taxon>Pseudomonadati</taxon>
        <taxon>Pseudomonadota</taxon>
        <taxon>Alphaproteobacteria</taxon>
        <taxon>Sphingomonadales</taxon>
        <taxon>Sphingosinicellaceae</taxon>
        <taxon>Glacieibacterium</taxon>
    </lineage>
</organism>
<evidence type="ECO:0000313" key="9">
    <source>
        <dbReference type="EMBL" id="TFU05602.1"/>
    </source>
</evidence>
<dbReference type="InterPro" id="IPR029058">
    <property type="entry name" value="AB_hydrolase_fold"/>
</dbReference>
<evidence type="ECO:0000256" key="1">
    <source>
        <dbReference type="ARBA" id="ARBA00005622"/>
    </source>
</evidence>
<dbReference type="Gene3D" id="3.40.50.1820">
    <property type="entry name" value="alpha/beta hydrolase"/>
    <property type="match status" value="1"/>
</dbReference>
<feature type="active site" description="Charge relay system" evidence="7">
    <location>
        <position position="257"/>
    </location>
</feature>
<dbReference type="EMBL" id="SIHO01000001">
    <property type="protein sequence ID" value="TFU05602.1"/>
    <property type="molecule type" value="Genomic_DNA"/>
</dbReference>
<dbReference type="GO" id="GO:0018738">
    <property type="term" value="F:S-formylglutathione hydrolase activity"/>
    <property type="evidence" value="ECO:0007669"/>
    <property type="project" value="UniProtKB-UniRule"/>
</dbReference>
<dbReference type="InterPro" id="IPR014186">
    <property type="entry name" value="S-formylglutathione_hydrol"/>
</dbReference>
<dbReference type="SUPFAM" id="SSF53474">
    <property type="entry name" value="alpha/beta-Hydrolases"/>
    <property type="match status" value="1"/>
</dbReference>
<evidence type="ECO:0000256" key="3">
    <source>
        <dbReference type="ARBA" id="ARBA00022487"/>
    </source>
</evidence>
<dbReference type="RefSeq" id="WP_135244327.1">
    <property type="nucleotide sequence ID" value="NZ_SIHO01000001.1"/>
</dbReference>
<name>A0A4Y9EQ72_9SPHN</name>
<dbReference type="PANTHER" id="PTHR10061">
    <property type="entry name" value="S-FORMYLGLUTATHIONE HYDROLASE"/>
    <property type="match status" value="1"/>
</dbReference>
<dbReference type="InterPro" id="IPR000801">
    <property type="entry name" value="Esterase-like"/>
</dbReference>
<evidence type="ECO:0000256" key="2">
    <source>
        <dbReference type="ARBA" id="ARBA00012479"/>
    </source>
</evidence>
<dbReference type="Pfam" id="PF00756">
    <property type="entry name" value="Esterase"/>
    <property type="match status" value="1"/>
</dbReference>